<sequence>MDITVDIMGVEKKRRLVLLLDRTVDTGKESRKRVLLIENIADTELERAKRLDLLIDLIMADIERETTRKRVLPMDGIINIEKERKIRQVLFIGRTLGRTVGLKGMKDLSQSWLSLSRCLTWTYRPWLWMHQSSTNKKNGS</sequence>
<dbReference type="Proteomes" id="UP001152087">
    <property type="component" value="Unassembled WGS sequence"/>
</dbReference>
<proteinExistence type="predicted"/>
<protein>
    <submittedName>
        <fullName evidence="1">Uncharacterized protein</fullName>
    </submittedName>
</protein>
<gene>
    <name evidence="1" type="ORF">NW755_001853</name>
</gene>
<dbReference type="EMBL" id="JAOQAV010000003">
    <property type="protein sequence ID" value="KAJ4195690.1"/>
    <property type="molecule type" value="Genomic_DNA"/>
</dbReference>
<dbReference type="AlphaFoldDB" id="A0A9W8RGI6"/>
<reference evidence="1" key="1">
    <citation type="submission" date="2022-09" db="EMBL/GenBank/DDBJ databases">
        <title>Fusarium specimens isolated from Avocado Roots.</title>
        <authorList>
            <person name="Stajich J."/>
            <person name="Roper C."/>
            <person name="Heimlech-Rivalta G."/>
        </authorList>
    </citation>
    <scope>NUCLEOTIDE SEQUENCE</scope>
    <source>
        <strain evidence="1">A02</strain>
    </source>
</reference>
<evidence type="ECO:0000313" key="2">
    <source>
        <dbReference type="Proteomes" id="UP001152087"/>
    </source>
</evidence>
<keyword evidence="2" id="KW-1185">Reference proteome</keyword>
<evidence type="ECO:0000313" key="1">
    <source>
        <dbReference type="EMBL" id="KAJ4195690.1"/>
    </source>
</evidence>
<accession>A0A9W8RGI6</accession>
<name>A0A9W8RGI6_9HYPO</name>
<comment type="caution">
    <text evidence="1">The sequence shown here is derived from an EMBL/GenBank/DDBJ whole genome shotgun (WGS) entry which is preliminary data.</text>
</comment>
<organism evidence="1 2">
    <name type="scientific">Fusarium falciforme</name>
    <dbReference type="NCBI Taxonomy" id="195108"/>
    <lineage>
        <taxon>Eukaryota</taxon>
        <taxon>Fungi</taxon>
        <taxon>Dikarya</taxon>
        <taxon>Ascomycota</taxon>
        <taxon>Pezizomycotina</taxon>
        <taxon>Sordariomycetes</taxon>
        <taxon>Hypocreomycetidae</taxon>
        <taxon>Hypocreales</taxon>
        <taxon>Nectriaceae</taxon>
        <taxon>Fusarium</taxon>
        <taxon>Fusarium solani species complex</taxon>
    </lineage>
</organism>